<feature type="transmembrane region" description="Helical" evidence="2">
    <location>
        <begin position="89"/>
        <end position="111"/>
    </location>
</feature>
<evidence type="ECO:0000256" key="1">
    <source>
        <dbReference type="SAM" id="MobiDB-lite"/>
    </source>
</evidence>
<comment type="caution">
    <text evidence="4">The sequence shown here is derived from an EMBL/GenBank/DDBJ whole genome shotgun (WGS) entry which is preliminary data.</text>
</comment>
<keyword evidence="2" id="KW-0472">Membrane</keyword>
<feature type="transmembrane region" description="Helical" evidence="2">
    <location>
        <begin position="64"/>
        <end position="83"/>
    </location>
</feature>
<sequence length="1261" mass="134423">MQTLSKRAWILTTLAWFAFAFLQAPGLISADTKLDLTSDPWGFLAQALYPWTDAFPLGQLQNQAYGYLFPHGLFFALLSWLPGWIVQRLWWGMLLAFAFAGTVKLLAAAGVGSRSSRVIAGVLFALSPRLLTTLGAISSEAWTVALVPWILLPMVRGFAQVRETAHASQSRLTKTLRTKLAWAALSSAVAILCLGAVNAVATAAATLPAFLWWLAVIVSGRTGVASDIRPPSTTDQRKQRHLTRRAAAYFALWWVPGGLLATFWWIGPLLILGRYSPPFTDYIESSSLTTRWLNPLEVLRGTTSWTPFLSTERAGGHALVVEPVFIVATVAVALLGLWGMRHLPLRWWLVFGAGFLVMVAAVDQFSPLSQSYRAFLDGPGAALRNLHKFDPLVRLPLVAGVAVTLRGIQWPGLDREKWTLWLHPEKHTNVPRAIAVGLLLAIVTATGWSGRIVAADAYRGVPSYWADASQWLNTHTPSGAPTGHSTPARTMILPEARFGRQTWGNTRDEPAQPWLDVPWVVRDSVPLVQPEAIRGLDGVQREVHSGNAIPSLAATLRNQGVGFVLVRSDLTAASDTPGPKAVLKTLQRSGGFREVAAFGDDKQVRIFQVGQSGFGGGLRLVETENVEVVHAGPETLPRLDAADAALGRRGEARTRVLDAQIPQNLRGGGQANVFGPAQTVTDTPAVREHNYGNVVNADSEIRAPKDPTFLLNPMKDYPLRAGSVGQRESGSPAADTATALEPVPADKLTQVREVGGRVVASSSASDPTSFGGASTISSPTAAVDSNPRTAWRPAPGVAPGQWIEFRLDSTVTRPSLTIRTQGAPTRLQVTTLLHGKTVASTTTSSKRGEDNKITVPAGHADTIRLTIISAFGDFGLAEATVSEKDKDLTPRRIVTVPAPAAAPSAGSAAGAPGAANNAESSSSASTPEVSTVAPPARTNRFVFGQEIPESTLIREFTVPGAADTRTPYVLHTDRCSSRQPIRATVDGKEYHCGDVIRLAGGTHEVRSMDRWVALSIAEPLYAAAIANSPAGVEVGVEKNESQPSGPEASTPTRSKAAAHTAPGRETADIAPADKPRIIYSPSQANPGRQATIAGHPGRLQPITVNGWQQGWIVPAGVGGQLTVEFAPTSTYRAWLAVGLVAATILVAMWITLGASIWRRGLFAVGGSFPDSPFVSTPRSDLPRTPSDSRVSRLWLSVNTVIFGASSAVALVLASQGPWGSEVYAGDQLATGAALGLAVLSALLRRFHHALIHRRAGSSTSA</sequence>
<feature type="region of interest" description="Disordered" evidence="1">
    <location>
        <begin position="760"/>
        <end position="795"/>
    </location>
</feature>
<name>A0A0A2DLN9_9CORY</name>
<feature type="compositionally biased region" description="Polar residues" evidence="1">
    <location>
        <begin position="1041"/>
        <end position="1053"/>
    </location>
</feature>
<evidence type="ECO:0000313" key="4">
    <source>
        <dbReference type="EMBL" id="KGM18692.1"/>
    </source>
</evidence>
<feature type="transmembrane region" description="Helical" evidence="2">
    <location>
        <begin position="1224"/>
        <end position="1243"/>
    </location>
</feature>
<dbReference type="GO" id="GO:0016740">
    <property type="term" value="F:transferase activity"/>
    <property type="evidence" value="ECO:0007669"/>
    <property type="project" value="InterPro"/>
</dbReference>
<feature type="compositionally biased region" description="Low complexity" evidence="1">
    <location>
        <begin position="899"/>
        <end position="933"/>
    </location>
</feature>
<feature type="domain" description="Alpha-(1-&gt;3)-arabinofuranosyltransferase N-terminal GT-C" evidence="3">
    <location>
        <begin position="16"/>
        <end position="710"/>
    </location>
</feature>
<dbReference type="Gene3D" id="2.60.120.260">
    <property type="entry name" value="Galactose-binding domain-like"/>
    <property type="match status" value="1"/>
</dbReference>
<dbReference type="InterPro" id="IPR021798">
    <property type="entry name" value="AftD_N"/>
</dbReference>
<dbReference type="RefSeq" id="WP_035114257.1">
    <property type="nucleotide sequence ID" value="NZ_CP047046.1"/>
</dbReference>
<keyword evidence="2" id="KW-0812">Transmembrane</keyword>
<gene>
    <name evidence="4" type="ORF">MA47_05670</name>
</gene>
<evidence type="ECO:0000313" key="5">
    <source>
        <dbReference type="Proteomes" id="UP000030145"/>
    </source>
</evidence>
<feature type="transmembrane region" description="Helical" evidence="2">
    <location>
        <begin position="246"/>
        <end position="266"/>
    </location>
</feature>
<keyword evidence="2" id="KW-1133">Transmembrane helix</keyword>
<dbReference type="Proteomes" id="UP000030145">
    <property type="component" value="Unassembled WGS sequence"/>
</dbReference>
<dbReference type="AlphaFoldDB" id="A0A0A2DLN9"/>
<dbReference type="SUPFAM" id="SSF49785">
    <property type="entry name" value="Galactose-binding domain-like"/>
    <property type="match status" value="1"/>
</dbReference>
<feature type="transmembrane region" description="Helical" evidence="2">
    <location>
        <begin position="180"/>
        <end position="201"/>
    </location>
</feature>
<dbReference type="EMBL" id="JRVJ01000007">
    <property type="protein sequence ID" value="KGM18692.1"/>
    <property type="molecule type" value="Genomic_DNA"/>
</dbReference>
<dbReference type="Pfam" id="PF11847">
    <property type="entry name" value="GT-C_AftD"/>
    <property type="match status" value="1"/>
</dbReference>
<accession>A0A0A2DLN9</accession>
<feature type="transmembrane region" description="Helical" evidence="2">
    <location>
        <begin position="1131"/>
        <end position="1152"/>
    </location>
</feature>
<feature type="region of interest" description="Disordered" evidence="1">
    <location>
        <begin position="899"/>
        <end position="937"/>
    </location>
</feature>
<reference evidence="4 5" key="1">
    <citation type="submission" date="2014-10" db="EMBL/GenBank/DDBJ databases">
        <title>Whole Genome sequence of Corynebacterium auriscanis strain CIP 106629.</title>
        <authorList>
            <person name="Hassan S.S."/>
            <person name="Jamal S.B."/>
            <person name="Tiwari S."/>
            <person name="Oliveira L.D.C."/>
            <person name="Souza F."/>
            <person name="Mariano D.C."/>
            <person name="Almeida S."/>
            <person name="Dorella F."/>
            <person name="Pereira F."/>
            <person name="Carvalho A."/>
            <person name="Leal C.A."/>
            <person name="Soares S.D.C."/>
            <person name="Figueiredo H.C."/>
            <person name="Silva A."/>
            <person name="Azevedo V.A."/>
        </authorList>
    </citation>
    <scope>NUCLEOTIDE SEQUENCE [LARGE SCALE GENOMIC DNA]</scope>
    <source>
        <strain evidence="4 5">CIP 106629</strain>
    </source>
</reference>
<feature type="region of interest" description="Disordered" evidence="1">
    <location>
        <begin position="1034"/>
        <end position="1089"/>
    </location>
</feature>
<keyword evidence="5" id="KW-1185">Reference proteome</keyword>
<evidence type="ECO:0000256" key="2">
    <source>
        <dbReference type="SAM" id="Phobius"/>
    </source>
</evidence>
<protein>
    <submittedName>
        <fullName evidence="4">Membrane protein</fullName>
    </submittedName>
</protein>
<feature type="compositionally biased region" description="Polar residues" evidence="1">
    <location>
        <begin position="766"/>
        <end position="780"/>
    </location>
</feature>
<dbReference type="GeneID" id="300551982"/>
<feature type="transmembrane region" description="Helical" evidence="2">
    <location>
        <begin position="345"/>
        <end position="362"/>
    </location>
</feature>
<organism evidence="4 5">
    <name type="scientific">Corynebacterium auriscanis</name>
    <dbReference type="NCBI Taxonomy" id="99807"/>
    <lineage>
        <taxon>Bacteria</taxon>
        <taxon>Bacillati</taxon>
        <taxon>Actinomycetota</taxon>
        <taxon>Actinomycetes</taxon>
        <taxon>Mycobacteriales</taxon>
        <taxon>Corynebacteriaceae</taxon>
        <taxon>Corynebacterium</taxon>
    </lineage>
</organism>
<feature type="transmembrane region" description="Helical" evidence="2">
    <location>
        <begin position="207"/>
        <end position="225"/>
    </location>
</feature>
<feature type="transmembrane region" description="Helical" evidence="2">
    <location>
        <begin position="1193"/>
        <end position="1212"/>
    </location>
</feature>
<dbReference type="InterPro" id="IPR008979">
    <property type="entry name" value="Galactose-bd-like_sf"/>
</dbReference>
<evidence type="ECO:0000259" key="3">
    <source>
        <dbReference type="Pfam" id="PF11847"/>
    </source>
</evidence>
<feature type="transmembrane region" description="Helical" evidence="2">
    <location>
        <begin position="314"/>
        <end position="338"/>
    </location>
</feature>
<feature type="compositionally biased region" description="Basic and acidic residues" evidence="1">
    <location>
        <begin position="1065"/>
        <end position="1076"/>
    </location>
</feature>
<feature type="region of interest" description="Disordered" evidence="1">
    <location>
        <begin position="720"/>
        <end position="742"/>
    </location>
</feature>
<proteinExistence type="predicted"/>